<dbReference type="EMBL" id="QMFY01000023">
    <property type="protein sequence ID" value="RAV97996.1"/>
    <property type="molecule type" value="Genomic_DNA"/>
</dbReference>
<proteinExistence type="predicted"/>
<comment type="subcellular location">
    <subcellularLocation>
        <location evidence="1">Cell outer membrane</location>
    </subcellularLocation>
</comment>
<protein>
    <recommendedName>
        <fullName evidence="6">TonB-dependent receptor</fullName>
    </recommendedName>
</protein>
<gene>
    <name evidence="4" type="ORF">DQQ10_25675</name>
</gene>
<keyword evidence="2" id="KW-0472">Membrane</keyword>
<organism evidence="4 5">
    <name type="scientific">Pseudochryseolinea flava</name>
    <dbReference type="NCBI Taxonomy" id="2059302"/>
    <lineage>
        <taxon>Bacteria</taxon>
        <taxon>Pseudomonadati</taxon>
        <taxon>Bacteroidota</taxon>
        <taxon>Cytophagia</taxon>
        <taxon>Cytophagales</taxon>
        <taxon>Fulvivirgaceae</taxon>
        <taxon>Pseudochryseolinea</taxon>
    </lineage>
</organism>
<evidence type="ECO:0000256" key="1">
    <source>
        <dbReference type="ARBA" id="ARBA00004442"/>
    </source>
</evidence>
<dbReference type="AlphaFoldDB" id="A0A364XV35"/>
<evidence type="ECO:0000313" key="4">
    <source>
        <dbReference type="EMBL" id="RAV97996.1"/>
    </source>
</evidence>
<evidence type="ECO:0000256" key="2">
    <source>
        <dbReference type="ARBA" id="ARBA00023136"/>
    </source>
</evidence>
<name>A0A364XV35_9BACT</name>
<reference evidence="4 5" key="1">
    <citation type="submission" date="2018-06" db="EMBL/GenBank/DDBJ databases">
        <title>Chryseolinea flavus sp. nov., a member of the phylum Bacteroidetes isolated from soil.</title>
        <authorList>
            <person name="Li Y."/>
            <person name="Wang J."/>
        </authorList>
    </citation>
    <scope>NUCLEOTIDE SEQUENCE [LARGE SCALE GENOMIC DNA]</scope>
    <source>
        <strain evidence="4 5">SDU1-6</strain>
    </source>
</reference>
<comment type="caution">
    <text evidence="4">The sequence shown here is derived from an EMBL/GenBank/DDBJ whole genome shotgun (WGS) entry which is preliminary data.</text>
</comment>
<keyword evidence="3" id="KW-0998">Cell outer membrane</keyword>
<dbReference type="InterPro" id="IPR036942">
    <property type="entry name" value="Beta-barrel_TonB_sf"/>
</dbReference>
<accession>A0A364XV35</accession>
<evidence type="ECO:0000256" key="3">
    <source>
        <dbReference type="ARBA" id="ARBA00023237"/>
    </source>
</evidence>
<dbReference type="Gene3D" id="2.40.170.20">
    <property type="entry name" value="TonB-dependent receptor, beta-barrel domain"/>
    <property type="match status" value="1"/>
</dbReference>
<sequence>MNNILKEYTKKMMRYCQTGFAIIFVFVTVSSFAQGQPNNWEEIPDVKVDVIIDRKNDLPPANRNFDKIPPRPSEPIKPPMTYSFQSLNFNAPMLNAQIRPLKLKQQSSSDIYGNFLKIGYGNYASPLLEAYLNSRKDKNKLLGAHFYHHSSGKGPVDGKNSGTGTTGIELSGRSVGEDLSLGGKVGFENRTTHFYGYPKEVQLDKDTLKQSFNLFKLAGELSNSRNSNFGYKLGAGFSYLADKYSAKETEIDLSLSSSYKLSDISRISLDVNFAGLSRKDSEIDAKPRSLFSLAPSFVFLPIDDLTLSAGFILAFESDTLVSKDVHFYPNFSASYPLSPSVDVIAHLSGGIEKVSLQTLSYENMWLQKNVDIFHTNKTFDFGFGINARLGNKVAAHAGVSLNTLKDWYFFVNDPTDQSKFNVARDDARRSNLYVALSYAQSETAKFMVRGDFYGYNVDKLAVAWHRPTYKFTANGSLNVYDKIVLAADLIAQGGMKVIGPDDKATTLKAAFDLNFKASYLFSESLTAFIQLNNITGSKYPLFQHYPVKGFQATAGITWSF</sequence>
<dbReference type="SUPFAM" id="SSF56935">
    <property type="entry name" value="Porins"/>
    <property type="match status" value="1"/>
</dbReference>
<evidence type="ECO:0008006" key="6">
    <source>
        <dbReference type="Google" id="ProtNLM"/>
    </source>
</evidence>
<dbReference type="Proteomes" id="UP000251889">
    <property type="component" value="Unassembled WGS sequence"/>
</dbReference>
<dbReference type="RefSeq" id="WP_112749811.1">
    <property type="nucleotide sequence ID" value="NZ_QMFY01000023.1"/>
</dbReference>
<dbReference type="GO" id="GO:0009279">
    <property type="term" value="C:cell outer membrane"/>
    <property type="evidence" value="ECO:0007669"/>
    <property type="project" value="UniProtKB-SubCell"/>
</dbReference>
<keyword evidence="5" id="KW-1185">Reference proteome</keyword>
<evidence type="ECO:0000313" key="5">
    <source>
        <dbReference type="Proteomes" id="UP000251889"/>
    </source>
</evidence>
<dbReference type="OrthoDB" id="1264254at2"/>